<evidence type="ECO:0000313" key="6">
    <source>
        <dbReference type="EMBL" id="MBX7481725.1"/>
    </source>
</evidence>
<dbReference type="Pfam" id="PF00440">
    <property type="entry name" value="TetR_N"/>
    <property type="match status" value="1"/>
</dbReference>
<protein>
    <submittedName>
        <fullName evidence="6">TetR/AcrR family transcriptional regulator</fullName>
    </submittedName>
</protein>
<accession>A0ABS7J6W2</accession>
<proteinExistence type="predicted"/>
<keyword evidence="7" id="KW-1185">Reference proteome</keyword>
<dbReference type="SUPFAM" id="SSF46689">
    <property type="entry name" value="Homeodomain-like"/>
    <property type="match status" value="1"/>
</dbReference>
<dbReference type="InterPro" id="IPR036271">
    <property type="entry name" value="Tet_transcr_reg_TetR-rel_C_sf"/>
</dbReference>
<dbReference type="Gene3D" id="1.10.10.60">
    <property type="entry name" value="Homeodomain-like"/>
    <property type="match status" value="1"/>
</dbReference>
<dbReference type="Proteomes" id="UP000755104">
    <property type="component" value="Unassembled WGS sequence"/>
</dbReference>
<feature type="domain" description="HTH tetR-type" evidence="5">
    <location>
        <begin position="1"/>
        <end position="51"/>
    </location>
</feature>
<sequence length="178" mass="19004">MADTFWVGGYEGTSLDRVSEATGLSKSSLYAAFGNKEAMYVDAMRHFAEEMRKLVEPALRQAGTLRERLLHAHELSIAHYLSEGPGRGCLILCTGPAAAAGNPVIAAELRAIFGSVEALMIEVFSADRAQLRKGVAPQDAALLAIALQHALADRARAGAPAPELLDFSRRSVAAMPWA</sequence>
<keyword evidence="2 4" id="KW-0238">DNA-binding</keyword>
<dbReference type="PANTHER" id="PTHR47506:SF1">
    <property type="entry name" value="HTH-TYPE TRANSCRIPTIONAL REGULATOR YJDC"/>
    <property type="match status" value="1"/>
</dbReference>
<dbReference type="PANTHER" id="PTHR47506">
    <property type="entry name" value="TRANSCRIPTIONAL REGULATORY PROTEIN"/>
    <property type="match status" value="1"/>
</dbReference>
<evidence type="ECO:0000256" key="3">
    <source>
        <dbReference type="ARBA" id="ARBA00023163"/>
    </source>
</evidence>
<evidence type="ECO:0000256" key="1">
    <source>
        <dbReference type="ARBA" id="ARBA00023015"/>
    </source>
</evidence>
<evidence type="ECO:0000313" key="7">
    <source>
        <dbReference type="Proteomes" id="UP000755104"/>
    </source>
</evidence>
<dbReference type="PROSITE" id="PS50977">
    <property type="entry name" value="HTH_TETR_2"/>
    <property type="match status" value="1"/>
</dbReference>
<feature type="DNA-binding region" description="H-T-H motif" evidence="4">
    <location>
        <begin position="14"/>
        <end position="33"/>
    </location>
</feature>
<dbReference type="InterPro" id="IPR009057">
    <property type="entry name" value="Homeodomain-like_sf"/>
</dbReference>
<evidence type="ECO:0000256" key="2">
    <source>
        <dbReference type="ARBA" id="ARBA00023125"/>
    </source>
</evidence>
<comment type="caution">
    <text evidence="6">The sequence shown here is derived from an EMBL/GenBank/DDBJ whole genome shotgun (WGS) entry which is preliminary data.</text>
</comment>
<keyword evidence="1" id="KW-0805">Transcription regulation</keyword>
<dbReference type="EMBL" id="JAIGNO010000002">
    <property type="protein sequence ID" value="MBX7481725.1"/>
    <property type="molecule type" value="Genomic_DNA"/>
</dbReference>
<dbReference type="SUPFAM" id="SSF48498">
    <property type="entry name" value="Tetracyclin repressor-like, C-terminal domain"/>
    <property type="match status" value="1"/>
</dbReference>
<reference evidence="6 7" key="1">
    <citation type="submission" date="2021-08" db="EMBL/GenBank/DDBJ databases">
        <title>Comparative Genomics Analysis of the Genus Qipengyuania Reveals Extensive Genetic Diversity and Metabolic Versatility, Including the Description of Fifteen Novel Species.</title>
        <authorList>
            <person name="Liu Y."/>
        </authorList>
    </citation>
    <scope>NUCLEOTIDE SEQUENCE [LARGE SCALE GENOMIC DNA]</scope>
    <source>
        <strain evidence="6 7">6D47A</strain>
    </source>
</reference>
<keyword evidence="3" id="KW-0804">Transcription</keyword>
<name>A0ABS7J6W2_9SPHN</name>
<dbReference type="RefSeq" id="WP_221555906.1">
    <property type="nucleotide sequence ID" value="NZ_JAIGNO010000002.1"/>
</dbReference>
<evidence type="ECO:0000256" key="4">
    <source>
        <dbReference type="PROSITE-ProRule" id="PRU00335"/>
    </source>
</evidence>
<dbReference type="InterPro" id="IPR001647">
    <property type="entry name" value="HTH_TetR"/>
</dbReference>
<dbReference type="Gene3D" id="1.10.357.10">
    <property type="entry name" value="Tetracycline Repressor, domain 2"/>
    <property type="match status" value="1"/>
</dbReference>
<evidence type="ECO:0000259" key="5">
    <source>
        <dbReference type="PROSITE" id="PS50977"/>
    </source>
</evidence>
<organism evidence="6 7">
    <name type="scientific">Qipengyuania qiaonensis</name>
    <dbReference type="NCBI Taxonomy" id="2867240"/>
    <lineage>
        <taxon>Bacteria</taxon>
        <taxon>Pseudomonadati</taxon>
        <taxon>Pseudomonadota</taxon>
        <taxon>Alphaproteobacteria</taxon>
        <taxon>Sphingomonadales</taxon>
        <taxon>Erythrobacteraceae</taxon>
        <taxon>Qipengyuania</taxon>
    </lineage>
</organism>
<gene>
    <name evidence="6" type="ORF">K3174_04225</name>
</gene>